<feature type="domain" description="J" evidence="4">
    <location>
        <begin position="10"/>
        <end position="74"/>
    </location>
</feature>
<evidence type="ECO:0000256" key="2">
    <source>
        <dbReference type="ARBA" id="ARBA00023016"/>
    </source>
</evidence>
<evidence type="ECO:0000313" key="5">
    <source>
        <dbReference type="EMBL" id="MEQ2397798.1"/>
    </source>
</evidence>
<dbReference type="PROSITE" id="PS50076">
    <property type="entry name" value="DNAJ_2"/>
    <property type="match status" value="1"/>
</dbReference>
<evidence type="ECO:0000256" key="1">
    <source>
        <dbReference type="ARBA" id="ARBA00022705"/>
    </source>
</evidence>
<dbReference type="PANTHER" id="PTHR43096:SF54">
    <property type="entry name" value="CHAPERONE PROTEIN DNAJ 1"/>
    <property type="match status" value="1"/>
</dbReference>
<dbReference type="Pfam" id="PF01556">
    <property type="entry name" value="DnaJ_C"/>
    <property type="match status" value="1"/>
</dbReference>
<dbReference type="Pfam" id="PF00226">
    <property type="entry name" value="DnaJ"/>
    <property type="match status" value="1"/>
</dbReference>
<dbReference type="InterPro" id="IPR018253">
    <property type="entry name" value="DnaJ_domain_CS"/>
</dbReference>
<dbReference type="InterPro" id="IPR002939">
    <property type="entry name" value="DnaJ_C"/>
</dbReference>
<dbReference type="Gene3D" id="1.10.287.110">
    <property type="entry name" value="DnaJ domain"/>
    <property type="match status" value="1"/>
</dbReference>
<keyword evidence="1" id="KW-0235">DNA replication</keyword>
<dbReference type="PROSITE" id="PS00636">
    <property type="entry name" value="DNAJ_1"/>
    <property type="match status" value="1"/>
</dbReference>
<dbReference type="InterPro" id="IPR008971">
    <property type="entry name" value="HSP40/DnaJ_pept-bd"/>
</dbReference>
<dbReference type="PANTHER" id="PTHR43096">
    <property type="entry name" value="DNAJ HOMOLOG 1, MITOCHONDRIAL-RELATED"/>
    <property type="match status" value="1"/>
</dbReference>
<reference evidence="5 6" key="1">
    <citation type="submission" date="2024-03" db="EMBL/GenBank/DDBJ databases">
        <title>Human intestinal bacterial collection.</title>
        <authorList>
            <person name="Pauvert C."/>
            <person name="Hitch T.C.A."/>
            <person name="Clavel T."/>
        </authorList>
    </citation>
    <scope>NUCLEOTIDE SEQUENCE [LARGE SCALE GENOMIC DNA]</scope>
    <source>
        <strain evidence="5 6">CLA-AA-H311</strain>
    </source>
</reference>
<comment type="caution">
    <text evidence="5">The sequence shown here is derived from an EMBL/GenBank/DDBJ whole genome shotgun (WGS) entry which is preliminary data.</text>
</comment>
<dbReference type="PRINTS" id="PR00625">
    <property type="entry name" value="JDOMAIN"/>
</dbReference>
<dbReference type="RefSeq" id="WP_099571555.1">
    <property type="nucleotide sequence ID" value="NZ_JBBMFR010000012.1"/>
</dbReference>
<dbReference type="EMBL" id="JBBMFR010000012">
    <property type="protein sequence ID" value="MEQ2397798.1"/>
    <property type="molecule type" value="Genomic_DNA"/>
</dbReference>
<keyword evidence="6" id="KW-1185">Reference proteome</keyword>
<dbReference type="CDD" id="cd10747">
    <property type="entry name" value="DnaJ_C"/>
    <property type="match status" value="1"/>
</dbReference>
<dbReference type="CDD" id="cd06257">
    <property type="entry name" value="DnaJ"/>
    <property type="match status" value="1"/>
</dbReference>
<dbReference type="SUPFAM" id="SSF49493">
    <property type="entry name" value="HSP40/DnaJ peptide-binding domain"/>
    <property type="match status" value="2"/>
</dbReference>
<dbReference type="InterPro" id="IPR036869">
    <property type="entry name" value="J_dom_sf"/>
</dbReference>
<keyword evidence="2" id="KW-0346">Stress response</keyword>
<accession>A0ABV1CC08</accession>
<sequence length="349" mass="36735">MAENEWLSKDFYKVLGVSKDATDDEITKAYRKLARKYHPDLNKTKEAEEKFKDISEAYDVLSNKDNRQKYDAIRQFGMGGARFAGGSGAGGFDAGAFSDIFGSMFGGGAGAYGAGGNGSRIRFQNGGNPNINDIFSMFGGGAGGPAGAGAYGAAAGAGSPYGGSYEQAAQPEDGEDRNSKINLTFRQSVKGATVSLSADGKKFKTHVPAGVRDGQKIRISGKGKPGRNGGKNGDLYLQINVAEDPKFSLRKRDIIMDLPITVGQAVAGAKVTAQDIDGNEVTFKVPAGSSSGTEVRISGKGVANRQGNGDLVGRVQIRIPDKPGLKVKHAAKEFDKECGDFADELAKER</sequence>
<evidence type="ECO:0000313" key="6">
    <source>
        <dbReference type="Proteomes" id="UP001462554"/>
    </source>
</evidence>
<keyword evidence="3" id="KW-0143">Chaperone</keyword>
<proteinExistence type="predicted"/>
<organism evidence="5 6">
    <name type="scientific">Bifidobacterium hominis</name>
    <dbReference type="NCBI Taxonomy" id="3133177"/>
    <lineage>
        <taxon>Bacteria</taxon>
        <taxon>Bacillati</taxon>
        <taxon>Actinomycetota</taxon>
        <taxon>Actinomycetes</taxon>
        <taxon>Bifidobacteriales</taxon>
        <taxon>Bifidobacteriaceae</taxon>
        <taxon>Bifidobacterium</taxon>
    </lineage>
</organism>
<dbReference type="SMART" id="SM00271">
    <property type="entry name" value="DnaJ"/>
    <property type="match status" value="1"/>
</dbReference>
<name>A0ABV1CC08_9BIFI</name>
<dbReference type="InterPro" id="IPR001623">
    <property type="entry name" value="DnaJ_domain"/>
</dbReference>
<dbReference type="Gene3D" id="2.60.260.20">
    <property type="entry name" value="Urease metallochaperone UreE, N-terminal domain"/>
    <property type="match status" value="2"/>
</dbReference>
<evidence type="ECO:0000259" key="4">
    <source>
        <dbReference type="PROSITE" id="PS50076"/>
    </source>
</evidence>
<dbReference type="Proteomes" id="UP001462554">
    <property type="component" value="Unassembled WGS sequence"/>
</dbReference>
<protein>
    <submittedName>
        <fullName evidence="5">DnaJ C-terminal domain-containing protein</fullName>
    </submittedName>
</protein>
<dbReference type="SUPFAM" id="SSF46565">
    <property type="entry name" value="Chaperone J-domain"/>
    <property type="match status" value="1"/>
</dbReference>
<gene>
    <name evidence="5" type="ORF">WMO36_07980</name>
</gene>
<evidence type="ECO:0000256" key="3">
    <source>
        <dbReference type="ARBA" id="ARBA00023186"/>
    </source>
</evidence>